<evidence type="ECO:0000313" key="3">
    <source>
        <dbReference type="Proteomes" id="UP001278500"/>
    </source>
</evidence>
<dbReference type="RefSeq" id="XP_062685885.1">
    <property type="nucleotide sequence ID" value="XM_062825912.1"/>
</dbReference>
<dbReference type="AlphaFoldDB" id="A0AAE0JMZ9"/>
<reference evidence="2" key="2">
    <citation type="submission" date="2023-06" db="EMBL/GenBank/DDBJ databases">
        <authorList>
            <consortium name="Lawrence Berkeley National Laboratory"/>
            <person name="Haridas S."/>
            <person name="Hensen N."/>
            <person name="Bonometti L."/>
            <person name="Westerberg I."/>
            <person name="Brannstrom I.O."/>
            <person name="Guillou S."/>
            <person name="Cros-Aarteil S."/>
            <person name="Calhoun S."/>
            <person name="Kuo A."/>
            <person name="Mondo S."/>
            <person name="Pangilinan J."/>
            <person name="Riley R."/>
            <person name="Labutti K."/>
            <person name="Andreopoulos B."/>
            <person name="Lipzen A."/>
            <person name="Chen C."/>
            <person name="Yanf M."/>
            <person name="Daum C."/>
            <person name="Ng V."/>
            <person name="Clum A."/>
            <person name="Steindorff A."/>
            <person name="Ohm R."/>
            <person name="Martin F."/>
            <person name="Silar P."/>
            <person name="Natvig D."/>
            <person name="Lalanne C."/>
            <person name="Gautier V."/>
            <person name="Ament-Velasquez S.L."/>
            <person name="Kruys A."/>
            <person name="Hutchinson M.I."/>
            <person name="Powell A.J."/>
            <person name="Barry K."/>
            <person name="Miller A.N."/>
            <person name="Grigoriev I.V."/>
            <person name="Debuchy R."/>
            <person name="Gladieux P."/>
            <person name="Thoren M.H."/>
            <person name="Johannesson H."/>
        </authorList>
    </citation>
    <scope>NUCLEOTIDE SEQUENCE</scope>
    <source>
        <strain evidence="2">CBS 560.94</strain>
    </source>
</reference>
<name>A0AAE0JMZ9_9PEZI</name>
<feature type="compositionally biased region" description="Polar residues" evidence="1">
    <location>
        <begin position="160"/>
        <end position="172"/>
    </location>
</feature>
<keyword evidence="3" id="KW-1185">Reference proteome</keyword>
<organism evidence="2 3">
    <name type="scientific">Neurospora tetraspora</name>
    <dbReference type="NCBI Taxonomy" id="94610"/>
    <lineage>
        <taxon>Eukaryota</taxon>
        <taxon>Fungi</taxon>
        <taxon>Dikarya</taxon>
        <taxon>Ascomycota</taxon>
        <taxon>Pezizomycotina</taxon>
        <taxon>Sordariomycetes</taxon>
        <taxon>Sordariomycetidae</taxon>
        <taxon>Sordariales</taxon>
        <taxon>Sordariaceae</taxon>
        <taxon>Neurospora</taxon>
    </lineage>
</organism>
<proteinExistence type="predicted"/>
<accession>A0AAE0JMZ9</accession>
<feature type="region of interest" description="Disordered" evidence="1">
    <location>
        <begin position="1"/>
        <end position="175"/>
    </location>
</feature>
<reference evidence="2" key="1">
    <citation type="journal article" date="2023" name="Mol. Phylogenet. Evol.">
        <title>Genome-scale phylogeny and comparative genomics of the fungal order Sordariales.</title>
        <authorList>
            <person name="Hensen N."/>
            <person name="Bonometti L."/>
            <person name="Westerberg I."/>
            <person name="Brannstrom I.O."/>
            <person name="Guillou S."/>
            <person name="Cros-Aarteil S."/>
            <person name="Calhoun S."/>
            <person name="Haridas S."/>
            <person name="Kuo A."/>
            <person name="Mondo S."/>
            <person name="Pangilinan J."/>
            <person name="Riley R."/>
            <person name="LaButti K."/>
            <person name="Andreopoulos B."/>
            <person name="Lipzen A."/>
            <person name="Chen C."/>
            <person name="Yan M."/>
            <person name="Daum C."/>
            <person name="Ng V."/>
            <person name="Clum A."/>
            <person name="Steindorff A."/>
            <person name="Ohm R.A."/>
            <person name="Martin F."/>
            <person name="Silar P."/>
            <person name="Natvig D.O."/>
            <person name="Lalanne C."/>
            <person name="Gautier V."/>
            <person name="Ament-Velasquez S.L."/>
            <person name="Kruys A."/>
            <person name="Hutchinson M.I."/>
            <person name="Powell A.J."/>
            <person name="Barry K."/>
            <person name="Miller A.N."/>
            <person name="Grigoriev I.V."/>
            <person name="Debuchy R."/>
            <person name="Gladieux P."/>
            <person name="Hiltunen Thoren M."/>
            <person name="Johannesson H."/>
        </authorList>
    </citation>
    <scope>NUCLEOTIDE SEQUENCE</scope>
    <source>
        <strain evidence="2">CBS 560.94</strain>
    </source>
</reference>
<feature type="compositionally biased region" description="Polar residues" evidence="1">
    <location>
        <begin position="1"/>
        <end position="52"/>
    </location>
</feature>
<evidence type="ECO:0000256" key="1">
    <source>
        <dbReference type="SAM" id="MobiDB-lite"/>
    </source>
</evidence>
<comment type="caution">
    <text evidence="2">The sequence shown here is derived from an EMBL/GenBank/DDBJ whole genome shotgun (WGS) entry which is preliminary data.</text>
</comment>
<feature type="compositionally biased region" description="Pro residues" evidence="1">
    <location>
        <begin position="66"/>
        <end position="75"/>
    </location>
</feature>
<dbReference type="EMBL" id="JAUEPP010000001">
    <property type="protein sequence ID" value="KAK3354507.1"/>
    <property type="molecule type" value="Genomic_DNA"/>
</dbReference>
<dbReference type="GeneID" id="87863066"/>
<dbReference type="Proteomes" id="UP001278500">
    <property type="component" value="Unassembled WGS sequence"/>
</dbReference>
<feature type="compositionally biased region" description="Low complexity" evidence="1">
    <location>
        <begin position="104"/>
        <end position="144"/>
    </location>
</feature>
<evidence type="ECO:0000313" key="2">
    <source>
        <dbReference type="EMBL" id="KAK3354507.1"/>
    </source>
</evidence>
<sequence>MKPSNSKMPTSSSDETSSANTFNSFVDNTTSGIMTNISLTPRASLESTSAITPPSQQHSNHHHGPHSPPHSPPRSPPDHEHKPSSDDQQAHQEDQQKVQDQITEPGQDPEQQEQSQPQQQQPHKQHQPSPSTSEPSPTDPKPSTEANNNNKGKTALNEFITRSRSSTLYTPSDNERDEQIRIAILMRCLDMEERFQVQAAKYWGCLQ</sequence>
<protein>
    <submittedName>
        <fullName evidence="2">Uncharacterized protein</fullName>
    </submittedName>
</protein>
<feature type="compositionally biased region" description="Basic and acidic residues" evidence="1">
    <location>
        <begin position="76"/>
        <end position="97"/>
    </location>
</feature>
<gene>
    <name evidence="2" type="ORF">B0H65DRAFT_448670</name>
</gene>